<name>A0A645GNP4_9ZZZZ</name>
<protein>
    <submittedName>
        <fullName evidence="1">Uncharacterized protein</fullName>
    </submittedName>
</protein>
<accession>A0A645GNP4</accession>
<organism evidence="1">
    <name type="scientific">bioreactor metagenome</name>
    <dbReference type="NCBI Taxonomy" id="1076179"/>
    <lineage>
        <taxon>unclassified sequences</taxon>
        <taxon>metagenomes</taxon>
        <taxon>ecological metagenomes</taxon>
    </lineage>
</organism>
<dbReference type="EMBL" id="VSSQ01078869">
    <property type="protein sequence ID" value="MPN28538.1"/>
    <property type="molecule type" value="Genomic_DNA"/>
</dbReference>
<proteinExistence type="predicted"/>
<comment type="caution">
    <text evidence="1">The sequence shown here is derived from an EMBL/GenBank/DDBJ whole genome shotgun (WGS) entry which is preliminary data.</text>
</comment>
<reference evidence="1" key="1">
    <citation type="submission" date="2019-08" db="EMBL/GenBank/DDBJ databases">
        <authorList>
            <person name="Kucharzyk K."/>
            <person name="Murdoch R.W."/>
            <person name="Higgins S."/>
            <person name="Loffler F."/>
        </authorList>
    </citation>
    <scope>NUCLEOTIDE SEQUENCE</scope>
</reference>
<gene>
    <name evidence="1" type="ORF">SDC9_175980</name>
</gene>
<sequence length="97" mass="11302">MSKAAMMKATILNFLQRVHGWCEWMKGKISPLLELSVMNRKASNLYLTISSGWINYYFSNLGGNAVYFRPIYIWDGSFLFYNLLIINFNFNQEGILC</sequence>
<dbReference type="AlphaFoldDB" id="A0A645GNP4"/>
<evidence type="ECO:0000313" key="1">
    <source>
        <dbReference type="EMBL" id="MPN28538.1"/>
    </source>
</evidence>